<comment type="caution">
    <text evidence="1">The sequence shown here is derived from an EMBL/GenBank/DDBJ whole genome shotgun (WGS) entry which is preliminary data.</text>
</comment>
<reference evidence="1 2" key="1">
    <citation type="submission" date="2016-11" db="EMBL/GenBank/DDBJ databases">
        <title>Whole genomes of Flavobacteriaceae.</title>
        <authorList>
            <person name="Stine C."/>
            <person name="Li C."/>
            <person name="Tadesse D."/>
        </authorList>
    </citation>
    <scope>NUCLEOTIDE SEQUENCE [LARGE SCALE GENOMIC DNA]</scope>
    <source>
        <strain evidence="1 2">CCUG 59446</strain>
    </source>
</reference>
<evidence type="ECO:0000313" key="1">
    <source>
        <dbReference type="EMBL" id="OXA95027.1"/>
    </source>
</evidence>
<keyword evidence="2" id="KW-1185">Reference proteome</keyword>
<dbReference type="Proteomes" id="UP000198336">
    <property type="component" value="Unassembled WGS sequence"/>
</dbReference>
<accession>A0A226HL67</accession>
<dbReference type="RefSeq" id="WP_089055945.1">
    <property type="nucleotide sequence ID" value="NZ_MUHA01000034.1"/>
</dbReference>
<evidence type="ECO:0000313" key="2">
    <source>
        <dbReference type="Proteomes" id="UP000198336"/>
    </source>
</evidence>
<organism evidence="1 2">
    <name type="scientific">Flavobacterium oncorhynchi</name>
    <dbReference type="NCBI Taxonomy" id="728056"/>
    <lineage>
        <taxon>Bacteria</taxon>
        <taxon>Pseudomonadati</taxon>
        <taxon>Bacteroidota</taxon>
        <taxon>Flavobacteriia</taxon>
        <taxon>Flavobacteriales</taxon>
        <taxon>Flavobacteriaceae</taxon>
        <taxon>Flavobacterium</taxon>
    </lineage>
</organism>
<dbReference type="AlphaFoldDB" id="A0A226HL67"/>
<sequence length="420" mass="46476">MEKRTEGAWIINHTKKIQDVTSANDFGDLEIAGKCGLFLSNLAASDSNSTLTKAKVEAIARSANIKKVEIETIKSTLKDFHLIDVSSSGDISVIGVTTAGVLGHTANIFDNSSPDNFQRASLELANYSSDKPVNEKLLKEFISDSFLLDTTANQDLFNQSEEIGLIDYEIVDSQKTYFNGNLFKRNDIEKTTKILSSLTPDESRKVNELDAILTKEGCVTQDLAISILGNVLMSKLQAIAMYDFNEVSNDRHSKVFLTKPSSFSKFGNPFEDDALDMAKSFIASLIYGMKISTSGRGRIEGHDMLKHTLRKLLRGEKVGPCTAIGQDYKILELSRVIELQHSRGNLYYMKLLKFDIGQLALNVLVNGDLAEESTLDMIPLSSASASIYTGPEKNRMKIRTKKDTSKNINVGDLLRTMRTS</sequence>
<proteinExistence type="predicted"/>
<name>A0A226HL67_9FLAO</name>
<dbReference type="EMBL" id="MUHA01000034">
    <property type="protein sequence ID" value="OXA95027.1"/>
    <property type="molecule type" value="Genomic_DNA"/>
</dbReference>
<gene>
    <name evidence="1" type="ORF">B0A75_19480</name>
</gene>
<protein>
    <submittedName>
        <fullName evidence="1">Uncharacterized protein</fullName>
    </submittedName>
</protein>